<keyword evidence="2" id="KW-1185">Reference proteome</keyword>
<evidence type="ECO:0000313" key="2">
    <source>
        <dbReference type="Proteomes" id="UP000003027"/>
    </source>
</evidence>
<proteinExistence type="predicted"/>
<protein>
    <submittedName>
        <fullName evidence="1">Uncharacterized protein</fullName>
    </submittedName>
</protein>
<organism evidence="1 2">
    <name type="scientific">Yersinia mollaretii (strain ATCC 43969 / DSM 18520 / CIP 103324 / CNY 7263 / WAIP 204)</name>
    <dbReference type="NCBI Taxonomy" id="349967"/>
    <lineage>
        <taxon>Bacteria</taxon>
        <taxon>Pseudomonadati</taxon>
        <taxon>Pseudomonadota</taxon>
        <taxon>Gammaproteobacteria</taxon>
        <taxon>Enterobacterales</taxon>
        <taxon>Yersiniaceae</taxon>
        <taxon>Yersinia</taxon>
    </lineage>
</organism>
<sequence>MVGSGLIDFRRGDVKAAKRIQADNYATTFQGQIDQLNDIQKSSGGLLDVVDDIGKWWENWNQNQEK</sequence>
<gene>
    <name evidence="1" type="ORF">ymoll0001_19610</name>
</gene>
<dbReference type="Proteomes" id="UP000003027">
    <property type="component" value="Unassembled WGS sequence"/>
</dbReference>
<dbReference type="EMBL" id="AALD02000034">
    <property type="protein sequence ID" value="EEQ09601.1"/>
    <property type="molecule type" value="Genomic_DNA"/>
</dbReference>
<name>A0ABP2EB68_YERMW</name>
<reference evidence="1" key="1">
    <citation type="submission" date="2008-12" db="EMBL/GenBank/DDBJ databases">
        <title>Annotation of the Yersinia mollaretii ATCC 43969 genome.</title>
        <authorList>
            <person name="Read T.D."/>
            <person name="Akmal A."/>
            <person name="Bishop-Lilly K."/>
            <person name="Chen P.E."/>
            <person name="Cook C."/>
            <person name="Kiley M.P."/>
            <person name="Lentz S."/>
            <person name="Mateczun A."/>
            <person name="Nagarajan N."/>
            <person name="Nolan N."/>
            <person name="Osborne B.I."/>
            <person name="Pop M."/>
            <person name="Sozhamannan S."/>
            <person name="Stewart A.C."/>
            <person name="Sulakvelidze A."/>
            <person name="Thomason B."/>
            <person name="Willner K."/>
            <person name="Zwick M.E."/>
        </authorList>
    </citation>
    <scope>NUCLEOTIDE SEQUENCE [LARGE SCALE GENOMIC DNA]</scope>
    <source>
        <strain evidence="1">ATCC 43969</strain>
    </source>
</reference>
<comment type="caution">
    <text evidence="1">The sequence shown here is derived from an EMBL/GenBank/DDBJ whole genome shotgun (WGS) entry which is preliminary data.</text>
</comment>
<evidence type="ECO:0000313" key="1">
    <source>
        <dbReference type="EMBL" id="EEQ09601.1"/>
    </source>
</evidence>
<accession>A0ABP2EB68</accession>